<dbReference type="AlphaFoldDB" id="A0A382UY98"/>
<dbReference type="EMBL" id="UINC01147741">
    <property type="protein sequence ID" value="SVD39242.1"/>
    <property type="molecule type" value="Genomic_DNA"/>
</dbReference>
<reference evidence="2" key="1">
    <citation type="submission" date="2018-05" db="EMBL/GenBank/DDBJ databases">
        <authorList>
            <person name="Lanie J.A."/>
            <person name="Ng W.-L."/>
            <person name="Kazmierczak K.M."/>
            <person name="Andrzejewski T.M."/>
            <person name="Davidsen T.M."/>
            <person name="Wayne K.J."/>
            <person name="Tettelin H."/>
            <person name="Glass J.I."/>
            <person name="Rusch D."/>
            <person name="Podicherti R."/>
            <person name="Tsui H.-C.T."/>
            <person name="Winkler M.E."/>
        </authorList>
    </citation>
    <scope>NUCLEOTIDE SEQUENCE</scope>
</reference>
<gene>
    <name evidence="2" type="ORF">METZ01_LOCUS392096</name>
</gene>
<feature type="compositionally biased region" description="Polar residues" evidence="1">
    <location>
        <begin position="90"/>
        <end position="112"/>
    </location>
</feature>
<organism evidence="2">
    <name type="scientific">marine metagenome</name>
    <dbReference type="NCBI Taxonomy" id="408172"/>
    <lineage>
        <taxon>unclassified sequences</taxon>
        <taxon>metagenomes</taxon>
        <taxon>ecological metagenomes</taxon>
    </lineage>
</organism>
<name>A0A382UY98_9ZZZZ</name>
<proteinExistence type="predicted"/>
<feature type="region of interest" description="Disordered" evidence="1">
    <location>
        <begin position="81"/>
        <end position="112"/>
    </location>
</feature>
<evidence type="ECO:0000256" key="1">
    <source>
        <dbReference type="SAM" id="MobiDB-lite"/>
    </source>
</evidence>
<sequence>ISSVVRRKRTPLPATYGGEEGHLISLDQHHRISAVVGVDRCRQGAPHPFQVGKPLPEISPEITDITLIRHLYLQLPSSSDLATRGEEENTQLQNQKSWLRISPTASVADTPS</sequence>
<evidence type="ECO:0000313" key="2">
    <source>
        <dbReference type="EMBL" id="SVD39242.1"/>
    </source>
</evidence>
<protein>
    <submittedName>
        <fullName evidence="2">Uncharacterized protein</fullName>
    </submittedName>
</protein>
<accession>A0A382UY98</accession>
<feature type="non-terminal residue" evidence="2">
    <location>
        <position position="1"/>
    </location>
</feature>